<protein>
    <submittedName>
        <fullName evidence="1">Uncharacterized protein</fullName>
    </submittedName>
</protein>
<dbReference type="Proteomes" id="UP001212997">
    <property type="component" value="Unassembled WGS sequence"/>
</dbReference>
<evidence type="ECO:0000313" key="2">
    <source>
        <dbReference type="Proteomes" id="UP001212997"/>
    </source>
</evidence>
<dbReference type="EMBL" id="JANAWD010000159">
    <property type="protein sequence ID" value="KAJ3485252.1"/>
    <property type="molecule type" value="Genomic_DNA"/>
</dbReference>
<proteinExistence type="predicted"/>
<accession>A0AAD5V5R4</accession>
<dbReference type="SUPFAM" id="SSF52047">
    <property type="entry name" value="RNI-like"/>
    <property type="match status" value="1"/>
</dbReference>
<dbReference type="AlphaFoldDB" id="A0AAD5V5R4"/>
<name>A0AAD5V5R4_9APHY</name>
<reference evidence="1" key="1">
    <citation type="submission" date="2022-07" db="EMBL/GenBank/DDBJ databases">
        <title>Genome Sequence of Physisporinus lineatus.</title>
        <authorList>
            <person name="Buettner E."/>
        </authorList>
    </citation>
    <scope>NUCLEOTIDE SEQUENCE</scope>
    <source>
        <strain evidence="1">VT162</strain>
    </source>
</reference>
<gene>
    <name evidence="1" type="ORF">NLI96_g5079</name>
</gene>
<organism evidence="1 2">
    <name type="scientific">Meripilus lineatus</name>
    <dbReference type="NCBI Taxonomy" id="2056292"/>
    <lineage>
        <taxon>Eukaryota</taxon>
        <taxon>Fungi</taxon>
        <taxon>Dikarya</taxon>
        <taxon>Basidiomycota</taxon>
        <taxon>Agaricomycotina</taxon>
        <taxon>Agaricomycetes</taxon>
        <taxon>Polyporales</taxon>
        <taxon>Meripilaceae</taxon>
        <taxon>Meripilus</taxon>
    </lineage>
</organism>
<keyword evidence="2" id="KW-1185">Reference proteome</keyword>
<sequence>MLQLGTADPNAYAETSLSTLETLRIGSPFSNTISRPLLGWFPSLKELHLLGYSPNYEDYDDTDLAPIPLPTRSFKFQLQVLSARCDTDVPVQGTVDDLAAGGCLSGLRTLDLGDPDLLDFGGVLRAANGSLRELSLDLRDNPGIVFCNSICSGLCLICRKDGMRIRERHIQCEEMNLQMCTSLETLQFSIEVIFCTGNHHLRPDFEDILSIVRILNRSPIRDVTIRIGGEDPTTLAEHLEAFHWEEMQDLLLSMPTTRSLTFLCHTIAWDPDLLTAEGLNPESAWVPLPEVVEDEFASHLPYLVEKGVFKHAPRGEWRRK</sequence>
<evidence type="ECO:0000313" key="1">
    <source>
        <dbReference type="EMBL" id="KAJ3485252.1"/>
    </source>
</evidence>
<comment type="caution">
    <text evidence="1">The sequence shown here is derived from an EMBL/GenBank/DDBJ whole genome shotgun (WGS) entry which is preliminary data.</text>
</comment>